<evidence type="ECO:0000256" key="1">
    <source>
        <dbReference type="ARBA" id="ARBA00001971"/>
    </source>
</evidence>
<evidence type="ECO:0000313" key="10">
    <source>
        <dbReference type="EMBL" id="VVD01110.1"/>
    </source>
</evidence>
<dbReference type="Gene3D" id="1.10.630.10">
    <property type="entry name" value="Cytochrome P450"/>
    <property type="match status" value="1"/>
</dbReference>
<dbReference type="Pfam" id="PF00067">
    <property type="entry name" value="p450"/>
    <property type="match status" value="1"/>
</dbReference>
<organism evidence="10 11">
    <name type="scientific">Leptidea sinapis</name>
    <dbReference type="NCBI Taxonomy" id="189913"/>
    <lineage>
        <taxon>Eukaryota</taxon>
        <taxon>Metazoa</taxon>
        <taxon>Ecdysozoa</taxon>
        <taxon>Arthropoda</taxon>
        <taxon>Hexapoda</taxon>
        <taxon>Insecta</taxon>
        <taxon>Pterygota</taxon>
        <taxon>Neoptera</taxon>
        <taxon>Endopterygota</taxon>
        <taxon>Lepidoptera</taxon>
        <taxon>Glossata</taxon>
        <taxon>Ditrysia</taxon>
        <taxon>Papilionoidea</taxon>
        <taxon>Pieridae</taxon>
        <taxon>Dismorphiinae</taxon>
        <taxon>Leptidea</taxon>
    </lineage>
</organism>
<dbReference type="PRINTS" id="PR00463">
    <property type="entry name" value="EP450I"/>
</dbReference>
<evidence type="ECO:0000256" key="5">
    <source>
        <dbReference type="ARBA" id="ARBA00023002"/>
    </source>
</evidence>
<name>A0A5E4QU26_9NEOP</name>
<protein>
    <recommendedName>
        <fullName evidence="12">Cytochrome P450</fullName>
    </recommendedName>
</protein>
<dbReference type="GO" id="GO:0005506">
    <property type="term" value="F:iron ion binding"/>
    <property type="evidence" value="ECO:0007669"/>
    <property type="project" value="InterPro"/>
</dbReference>
<dbReference type="InterPro" id="IPR017972">
    <property type="entry name" value="Cyt_P450_CS"/>
</dbReference>
<keyword evidence="11" id="KW-1185">Reference proteome</keyword>
<dbReference type="EMBL" id="FZQP02005177">
    <property type="protein sequence ID" value="VVD01110.1"/>
    <property type="molecule type" value="Genomic_DNA"/>
</dbReference>
<dbReference type="PANTHER" id="PTHR24279:SF120">
    <property type="entry name" value="CYTOCHROME P450"/>
    <property type="match status" value="1"/>
</dbReference>
<dbReference type="GO" id="GO:0004497">
    <property type="term" value="F:monooxygenase activity"/>
    <property type="evidence" value="ECO:0007669"/>
    <property type="project" value="UniProtKB-KW"/>
</dbReference>
<reference evidence="10 11" key="1">
    <citation type="submission" date="2017-07" db="EMBL/GenBank/DDBJ databases">
        <authorList>
            <person name="Talla V."/>
            <person name="Backstrom N."/>
        </authorList>
    </citation>
    <scope>NUCLEOTIDE SEQUENCE [LARGE SCALE GENOMIC DNA]</scope>
</reference>
<dbReference type="SUPFAM" id="SSF48264">
    <property type="entry name" value="Cytochrome P450"/>
    <property type="match status" value="1"/>
</dbReference>
<feature type="binding site" description="axial binding residue" evidence="8">
    <location>
        <position position="456"/>
    </location>
    <ligand>
        <name>heme</name>
        <dbReference type="ChEBI" id="CHEBI:30413"/>
    </ligand>
    <ligandPart>
        <name>Fe</name>
        <dbReference type="ChEBI" id="CHEBI:18248"/>
    </ligandPart>
</feature>
<dbReference type="GO" id="GO:0016705">
    <property type="term" value="F:oxidoreductase activity, acting on paired donors, with incorporation or reduction of molecular oxygen"/>
    <property type="evidence" value="ECO:0007669"/>
    <property type="project" value="InterPro"/>
</dbReference>
<proteinExistence type="inferred from homology"/>
<keyword evidence="7 9" id="KW-0503">Monooxygenase</keyword>
<dbReference type="PANTHER" id="PTHR24279">
    <property type="entry name" value="CYTOCHROME P450"/>
    <property type="match status" value="1"/>
</dbReference>
<evidence type="ECO:0000256" key="2">
    <source>
        <dbReference type="ARBA" id="ARBA00010617"/>
    </source>
</evidence>
<keyword evidence="3 8" id="KW-0349">Heme</keyword>
<comment type="cofactor">
    <cofactor evidence="1 8">
        <name>heme</name>
        <dbReference type="ChEBI" id="CHEBI:30413"/>
    </cofactor>
</comment>
<gene>
    <name evidence="10" type="ORF">LSINAPIS_LOCUS11603</name>
</gene>
<evidence type="ECO:0008006" key="12">
    <source>
        <dbReference type="Google" id="ProtNLM"/>
    </source>
</evidence>
<keyword evidence="4 8" id="KW-0479">Metal-binding</keyword>
<dbReference type="Proteomes" id="UP000324832">
    <property type="component" value="Unassembled WGS sequence"/>
</dbReference>
<dbReference type="PRINTS" id="PR00385">
    <property type="entry name" value="P450"/>
</dbReference>
<dbReference type="AlphaFoldDB" id="A0A5E4QU26"/>
<dbReference type="CDD" id="cd11054">
    <property type="entry name" value="CYP24A1-like"/>
    <property type="match status" value="1"/>
</dbReference>
<evidence type="ECO:0000256" key="9">
    <source>
        <dbReference type="RuleBase" id="RU000461"/>
    </source>
</evidence>
<dbReference type="GO" id="GO:0020037">
    <property type="term" value="F:heme binding"/>
    <property type="evidence" value="ECO:0007669"/>
    <property type="project" value="InterPro"/>
</dbReference>
<evidence type="ECO:0000256" key="6">
    <source>
        <dbReference type="ARBA" id="ARBA00023004"/>
    </source>
</evidence>
<dbReference type="InterPro" id="IPR002401">
    <property type="entry name" value="Cyt_P450_E_grp-I"/>
</dbReference>
<evidence type="ECO:0000313" key="11">
    <source>
        <dbReference type="Proteomes" id="UP000324832"/>
    </source>
</evidence>
<keyword evidence="6 8" id="KW-0408">Iron</keyword>
<dbReference type="PROSITE" id="PS00086">
    <property type="entry name" value="CYTOCHROME_P450"/>
    <property type="match status" value="1"/>
</dbReference>
<dbReference type="InterPro" id="IPR036396">
    <property type="entry name" value="Cyt_P450_sf"/>
</dbReference>
<keyword evidence="5 9" id="KW-0560">Oxidoreductase</keyword>
<evidence type="ECO:0000256" key="4">
    <source>
        <dbReference type="ARBA" id="ARBA00022723"/>
    </source>
</evidence>
<sequence length="507" mass="59397">MIFLYTLSLKYYVSFYWYFRLFHKALESTSIPTNLELKEWKDIPGPLSLPIIGQLLHFVPGGDLYKHELPLPDILYNKYGPIVRLGGFFGMPKIVFFYDADTVEYILRSEDRLPDRPAFLSIEYFRKHYKKNKYSSTTERTGLVTDQGELWRKTRSTVNPIMLNPKTIKLYTNTLHEVVEDLIVRLKAVRKQDNMFDDFRVEMNLWTLESVSAVVLGRRLNCFNSDASDDSPMKRLVKAVHKIFDMSEAMDLKPALWRFISTPMFKKAMNAYEEHTNLNRYFIKKSIEDLKRQPARSNEQKGVLEKLLEIDDEIAFTMGIDSLFAGVDTTANVMISALYFLATNQDKQNKLREELKSKDEKNLYLKACIKESMRLLPAVPYNLRRASKDYHIMGYNIPKGTFMVVNHQFLCRSEEIYFRAREYIPERWIVDKSDPLYHGNAHKFAYSPFGYGTRGCIGKRIAQMEMELFLTKMVQTFHIDWNGPPPRVKTSVVNHFRDKLNFVLTDI</sequence>
<evidence type="ECO:0000256" key="3">
    <source>
        <dbReference type="ARBA" id="ARBA00022617"/>
    </source>
</evidence>
<dbReference type="InterPro" id="IPR001128">
    <property type="entry name" value="Cyt_P450"/>
</dbReference>
<evidence type="ECO:0000256" key="8">
    <source>
        <dbReference type="PIRSR" id="PIRSR602401-1"/>
    </source>
</evidence>
<dbReference type="InterPro" id="IPR050479">
    <property type="entry name" value="CYP11_CYP27_families"/>
</dbReference>
<accession>A0A5E4QU26</accession>
<feature type="non-terminal residue" evidence="10">
    <location>
        <position position="507"/>
    </location>
</feature>
<comment type="similarity">
    <text evidence="2 9">Belongs to the cytochrome P450 family.</text>
</comment>
<evidence type="ECO:0000256" key="7">
    <source>
        <dbReference type="ARBA" id="ARBA00023033"/>
    </source>
</evidence>